<gene>
    <name evidence="8" type="ORF">METZ01_LOCUS91403</name>
</gene>
<comment type="catalytic activity">
    <reaction evidence="7">
        <text>a 2'-deoxycytidine in DNA + S-adenosyl-L-methionine = an N(4)-methyl-2'-deoxycytidine in DNA + S-adenosyl-L-homocysteine + H(+)</text>
        <dbReference type="Rhea" id="RHEA:16857"/>
        <dbReference type="Rhea" id="RHEA-COMP:11369"/>
        <dbReference type="Rhea" id="RHEA-COMP:13674"/>
        <dbReference type="ChEBI" id="CHEBI:15378"/>
        <dbReference type="ChEBI" id="CHEBI:57856"/>
        <dbReference type="ChEBI" id="CHEBI:59789"/>
        <dbReference type="ChEBI" id="CHEBI:85452"/>
        <dbReference type="ChEBI" id="CHEBI:137933"/>
        <dbReference type="EC" id="2.1.1.113"/>
    </reaction>
</comment>
<dbReference type="EC" id="2.1.1.113" evidence="2"/>
<dbReference type="Gene3D" id="3.40.50.150">
    <property type="entry name" value="Vaccinia Virus protein VP39"/>
    <property type="match status" value="1"/>
</dbReference>
<proteinExistence type="inferred from homology"/>
<dbReference type="InterPro" id="IPR029063">
    <property type="entry name" value="SAM-dependent_MTases_sf"/>
</dbReference>
<dbReference type="InterPro" id="IPR017985">
    <property type="entry name" value="MeTrfase_CN4_CS"/>
</dbReference>
<comment type="similarity">
    <text evidence="1">Belongs to the N(4)/N(6)-methyltransferase family. N(4) subfamily.</text>
</comment>
<evidence type="ECO:0000256" key="1">
    <source>
        <dbReference type="ARBA" id="ARBA00010203"/>
    </source>
</evidence>
<dbReference type="AlphaFoldDB" id="A0A381VDW4"/>
<dbReference type="GO" id="GO:0003677">
    <property type="term" value="F:DNA binding"/>
    <property type="evidence" value="ECO:0007669"/>
    <property type="project" value="InterPro"/>
</dbReference>
<keyword evidence="6" id="KW-0680">Restriction system</keyword>
<evidence type="ECO:0000256" key="4">
    <source>
        <dbReference type="ARBA" id="ARBA00022679"/>
    </source>
</evidence>
<sequence length="424" mass="49271">ELYEILRNSLDDTGLPVMDRDQFKEVTDKFGKEEFRKTLADYITKEKPPFPLKNYSKEDITKTFYKLQKVDISKHTKETDREVMEKYDDYKYPYDIYGLGVIDTPAGVHSFINVSNYFMQDLRLACNSYGFKGPLQRWNDGDNLWGAFGPIWRGVNPGGKKGKLLSHEAYYVAFRLGTYNATQFKPLVAKIIYDMTGAKTVLDTSMGWGDRLAAFYASNATHYIGCDPNPNTFRRYKKMIAFYDKLTHGTKTVQMYRCGAEDLPWDEIKDVDCAFTSPPYFSTERYNEGGKFEEDQSWAKYDTYEKWRDGFLLPVSQKSFESLSDRGVLMVNMLDPKIKNKRYHAGDDLVDSMKEHFIGQVGMRIMQRPQGRAVFSDEEGNFDHAQLEKFLKKIFIENIWYFGKDKKQDIFGRTKGGTLENFMS</sequence>
<organism evidence="8">
    <name type="scientific">marine metagenome</name>
    <dbReference type="NCBI Taxonomy" id="408172"/>
    <lineage>
        <taxon>unclassified sequences</taxon>
        <taxon>metagenomes</taxon>
        <taxon>ecological metagenomes</taxon>
    </lineage>
</organism>
<protein>
    <recommendedName>
        <fullName evidence="2">site-specific DNA-methyltransferase (cytosine-N(4)-specific)</fullName>
        <ecNumber evidence="2">2.1.1.113</ecNumber>
    </recommendedName>
</protein>
<dbReference type="GO" id="GO:0032259">
    <property type="term" value="P:methylation"/>
    <property type="evidence" value="ECO:0007669"/>
    <property type="project" value="UniProtKB-KW"/>
</dbReference>
<evidence type="ECO:0000256" key="3">
    <source>
        <dbReference type="ARBA" id="ARBA00022603"/>
    </source>
</evidence>
<evidence type="ECO:0000256" key="5">
    <source>
        <dbReference type="ARBA" id="ARBA00022691"/>
    </source>
</evidence>
<keyword evidence="3" id="KW-0489">Methyltransferase</keyword>
<keyword evidence="5" id="KW-0949">S-adenosyl-L-methionine</keyword>
<dbReference type="GO" id="GO:0015667">
    <property type="term" value="F:site-specific DNA-methyltransferase (cytosine-N4-specific) activity"/>
    <property type="evidence" value="ECO:0007669"/>
    <property type="project" value="UniProtKB-EC"/>
</dbReference>
<dbReference type="EMBL" id="UINC01008569">
    <property type="protein sequence ID" value="SVA38549.1"/>
    <property type="molecule type" value="Genomic_DNA"/>
</dbReference>
<name>A0A381VDW4_9ZZZZ</name>
<evidence type="ECO:0000256" key="2">
    <source>
        <dbReference type="ARBA" id="ARBA00012185"/>
    </source>
</evidence>
<feature type="non-terminal residue" evidence="8">
    <location>
        <position position="1"/>
    </location>
</feature>
<evidence type="ECO:0000256" key="6">
    <source>
        <dbReference type="ARBA" id="ARBA00022747"/>
    </source>
</evidence>
<keyword evidence="4" id="KW-0808">Transferase</keyword>
<evidence type="ECO:0000313" key="8">
    <source>
        <dbReference type="EMBL" id="SVA38549.1"/>
    </source>
</evidence>
<dbReference type="GO" id="GO:0009307">
    <property type="term" value="P:DNA restriction-modification system"/>
    <property type="evidence" value="ECO:0007669"/>
    <property type="project" value="UniProtKB-KW"/>
</dbReference>
<dbReference type="SUPFAM" id="SSF53335">
    <property type="entry name" value="S-adenosyl-L-methionine-dependent methyltransferases"/>
    <property type="match status" value="1"/>
</dbReference>
<dbReference type="PROSITE" id="PS00093">
    <property type="entry name" value="N4_MTASE"/>
    <property type="match status" value="1"/>
</dbReference>
<reference evidence="8" key="1">
    <citation type="submission" date="2018-05" db="EMBL/GenBank/DDBJ databases">
        <authorList>
            <person name="Lanie J.A."/>
            <person name="Ng W.-L."/>
            <person name="Kazmierczak K.M."/>
            <person name="Andrzejewski T.M."/>
            <person name="Davidsen T.M."/>
            <person name="Wayne K.J."/>
            <person name="Tettelin H."/>
            <person name="Glass J.I."/>
            <person name="Rusch D."/>
            <person name="Podicherti R."/>
            <person name="Tsui H.-C.T."/>
            <person name="Winkler M.E."/>
        </authorList>
    </citation>
    <scope>NUCLEOTIDE SEQUENCE</scope>
</reference>
<evidence type="ECO:0000256" key="7">
    <source>
        <dbReference type="ARBA" id="ARBA00049120"/>
    </source>
</evidence>
<accession>A0A381VDW4</accession>